<name>A0A3P1VCN3_9STRE</name>
<organism evidence="2 3">
    <name type="scientific">Streptococcus minor</name>
    <dbReference type="NCBI Taxonomy" id="229549"/>
    <lineage>
        <taxon>Bacteria</taxon>
        <taxon>Bacillati</taxon>
        <taxon>Bacillota</taxon>
        <taxon>Bacilli</taxon>
        <taxon>Lactobacillales</taxon>
        <taxon>Streptococcaceae</taxon>
        <taxon>Streptococcus</taxon>
    </lineage>
</organism>
<keyword evidence="1" id="KW-0472">Membrane</keyword>
<evidence type="ECO:0000256" key="1">
    <source>
        <dbReference type="SAM" id="Phobius"/>
    </source>
</evidence>
<keyword evidence="1" id="KW-1133">Transmembrane helix</keyword>
<comment type="caution">
    <text evidence="2">The sequence shown here is derived from an EMBL/GenBank/DDBJ whole genome shotgun (WGS) entry which is preliminary data.</text>
</comment>
<feature type="transmembrane region" description="Helical" evidence="1">
    <location>
        <begin position="104"/>
        <end position="122"/>
    </location>
</feature>
<dbReference type="STRING" id="1123309.GCA_000377005_01183"/>
<reference evidence="2 3" key="1">
    <citation type="submission" date="2018-11" db="EMBL/GenBank/DDBJ databases">
        <title>Genomes From Bacteria Associated with the Canine Oral Cavity: a Test Case for Automated Genome-Based Taxonomic Assignment.</title>
        <authorList>
            <person name="Coil D.A."/>
            <person name="Jospin G."/>
            <person name="Darling A.E."/>
            <person name="Wallis C."/>
            <person name="Davis I.J."/>
            <person name="Harris S."/>
            <person name="Eisen J.A."/>
            <person name="Holcombe L.J."/>
            <person name="O'Flynn C."/>
        </authorList>
    </citation>
    <scope>NUCLEOTIDE SEQUENCE [LARGE SCALE GENOMIC DNA]</scope>
    <source>
        <strain evidence="2 3">OH4621_COT-116</strain>
    </source>
</reference>
<keyword evidence="3" id="KW-1185">Reference proteome</keyword>
<dbReference type="RefSeq" id="WP_018167101.1">
    <property type="nucleotide sequence ID" value="NZ_RQZA01000002.1"/>
</dbReference>
<proteinExistence type="predicted"/>
<keyword evidence="1" id="KW-0812">Transmembrane</keyword>
<accession>A0A3P1VCN3</accession>
<protein>
    <submittedName>
        <fullName evidence="2">Uncharacterized protein</fullName>
    </submittedName>
</protein>
<evidence type="ECO:0000313" key="2">
    <source>
        <dbReference type="EMBL" id="RRD31949.1"/>
    </source>
</evidence>
<evidence type="ECO:0000313" key="3">
    <source>
        <dbReference type="Proteomes" id="UP000281771"/>
    </source>
</evidence>
<dbReference type="AlphaFoldDB" id="A0A3P1VCN3"/>
<dbReference type="EMBL" id="RQZA01000002">
    <property type="protein sequence ID" value="RRD31949.1"/>
    <property type="molecule type" value="Genomic_DNA"/>
</dbReference>
<feature type="transmembrane region" description="Helical" evidence="1">
    <location>
        <begin position="78"/>
        <end position="98"/>
    </location>
</feature>
<dbReference type="Proteomes" id="UP000281771">
    <property type="component" value="Unassembled WGS sequence"/>
</dbReference>
<gene>
    <name evidence="2" type="ORF">EII38_04135</name>
</gene>
<sequence>MKTQGYKHVPFAILFPIFLINWFSSADSNPVWIKHLVYGVTTVLLGLLFFLFTFLRFPAKSETKKVSCQSQQNFHPAYLIPGLAPLPIIAFNILNSSLPTATKAMLILGTFGLIAIIFILACRKQAQKNLNLNKENRHE</sequence>
<feature type="transmembrane region" description="Helical" evidence="1">
    <location>
        <begin position="36"/>
        <end position="57"/>
    </location>
</feature>